<dbReference type="GO" id="GO:0045727">
    <property type="term" value="P:positive regulation of translation"/>
    <property type="evidence" value="ECO:0007669"/>
    <property type="project" value="TreeGrafter"/>
</dbReference>
<evidence type="ECO:0000313" key="4">
    <source>
        <dbReference type="EMBL" id="KAK6913196.1"/>
    </source>
</evidence>
<dbReference type="PROSITE" id="PS51375">
    <property type="entry name" value="PPR"/>
    <property type="match status" value="2"/>
</dbReference>
<dbReference type="GO" id="GO:0042134">
    <property type="term" value="F:rRNA primary transcript binding"/>
    <property type="evidence" value="ECO:0007669"/>
    <property type="project" value="TreeGrafter"/>
</dbReference>
<accession>A0AAN8UL50</accession>
<keyword evidence="2" id="KW-0677">Repeat</keyword>
<dbReference type="PANTHER" id="PTHR47447">
    <property type="entry name" value="OS03G0856100 PROTEIN"/>
    <property type="match status" value="1"/>
</dbReference>
<evidence type="ECO:0000313" key="5">
    <source>
        <dbReference type="Proteomes" id="UP001370490"/>
    </source>
</evidence>
<name>A0AAN8UL50_9MAGN</name>
<dbReference type="Gene3D" id="1.25.40.10">
    <property type="entry name" value="Tetratricopeptide repeat domain"/>
    <property type="match status" value="2"/>
</dbReference>
<evidence type="ECO:0000256" key="2">
    <source>
        <dbReference type="ARBA" id="ARBA00022737"/>
    </source>
</evidence>
<gene>
    <name evidence="4" type="ORF">RJ641_022797</name>
</gene>
<dbReference type="InterPro" id="IPR002885">
    <property type="entry name" value="PPR_rpt"/>
</dbReference>
<dbReference type="Pfam" id="PF01535">
    <property type="entry name" value="PPR"/>
    <property type="match status" value="3"/>
</dbReference>
<dbReference type="NCBIfam" id="TIGR00756">
    <property type="entry name" value="PPR"/>
    <property type="match status" value="2"/>
</dbReference>
<proteinExistence type="inferred from homology"/>
<dbReference type="GO" id="GO:0009570">
    <property type="term" value="C:chloroplast stroma"/>
    <property type="evidence" value="ECO:0007669"/>
    <property type="project" value="TreeGrafter"/>
</dbReference>
<dbReference type="PANTHER" id="PTHR47447:SF7">
    <property type="entry name" value="PENTATRICOPEPTIDE REPEAT-CONTAINING PROTEIN"/>
    <property type="match status" value="1"/>
</dbReference>
<comment type="caution">
    <text evidence="4">The sequence shown here is derived from an EMBL/GenBank/DDBJ whole genome shotgun (WGS) entry which is preliminary data.</text>
</comment>
<reference evidence="4 5" key="1">
    <citation type="submission" date="2023-12" db="EMBL/GenBank/DDBJ databases">
        <title>A high-quality genome assembly for Dillenia turbinata (Dilleniales).</title>
        <authorList>
            <person name="Chanderbali A."/>
        </authorList>
    </citation>
    <scope>NUCLEOTIDE SEQUENCE [LARGE SCALE GENOMIC DNA]</scope>
    <source>
        <strain evidence="4">LSX21</strain>
        <tissue evidence="4">Leaf</tissue>
    </source>
</reference>
<evidence type="ECO:0000256" key="1">
    <source>
        <dbReference type="ARBA" id="ARBA00007626"/>
    </source>
</evidence>
<dbReference type="InterPro" id="IPR011990">
    <property type="entry name" value="TPR-like_helical_dom_sf"/>
</dbReference>
<organism evidence="4 5">
    <name type="scientific">Dillenia turbinata</name>
    <dbReference type="NCBI Taxonomy" id="194707"/>
    <lineage>
        <taxon>Eukaryota</taxon>
        <taxon>Viridiplantae</taxon>
        <taxon>Streptophyta</taxon>
        <taxon>Embryophyta</taxon>
        <taxon>Tracheophyta</taxon>
        <taxon>Spermatophyta</taxon>
        <taxon>Magnoliopsida</taxon>
        <taxon>eudicotyledons</taxon>
        <taxon>Gunneridae</taxon>
        <taxon>Pentapetalae</taxon>
        <taxon>Dilleniales</taxon>
        <taxon>Dilleniaceae</taxon>
        <taxon>Dillenia</taxon>
    </lineage>
</organism>
<evidence type="ECO:0000256" key="3">
    <source>
        <dbReference type="PROSITE-ProRule" id="PRU00708"/>
    </source>
</evidence>
<dbReference type="GO" id="GO:0003729">
    <property type="term" value="F:mRNA binding"/>
    <property type="evidence" value="ECO:0007669"/>
    <property type="project" value="TreeGrafter"/>
</dbReference>
<feature type="repeat" description="PPR" evidence="3">
    <location>
        <begin position="45"/>
        <end position="79"/>
    </location>
</feature>
<protein>
    <submittedName>
        <fullName evidence="4">Pentatricopeptide repeat</fullName>
    </submittedName>
</protein>
<comment type="similarity">
    <text evidence="1">Belongs to the PPR family. P subfamily.</text>
</comment>
<keyword evidence="5" id="KW-1185">Reference proteome</keyword>
<feature type="repeat" description="PPR" evidence="3">
    <location>
        <begin position="135"/>
        <end position="169"/>
    </location>
</feature>
<dbReference type="Proteomes" id="UP001370490">
    <property type="component" value="Unassembled WGS sequence"/>
</dbReference>
<dbReference type="AlphaFoldDB" id="A0AAN8UL50"/>
<sequence>MNSSSLLFIRKTLLISGDLVMYSNLIELSCKLHDYSKANSGMTPDPVAYGSMINVLGKAKLFLEALQLIEEMRDSAILPDIIEEATWLFHQAIEAGDVKDTSLSGCMINLYSRNKKYANVTEVFEKMRGARYFPDSNVIALVLNAYGKLRNFEKANAVYREMQDEGCVIPNVHFQSGGVQRGKKEI</sequence>
<dbReference type="EMBL" id="JBAMMX010000027">
    <property type="protein sequence ID" value="KAK6913196.1"/>
    <property type="molecule type" value="Genomic_DNA"/>
</dbReference>